<dbReference type="Gene3D" id="3.40.630.30">
    <property type="match status" value="1"/>
</dbReference>
<proteinExistence type="predicted"/>
<sequence length="194" mass="21254">MNPVELRTDRLVLRCPAEGDVPAIAAACADPLIQRFVPVPSPYTLDDARGFVARSSEEWESEVAYAFAVVAGGEVAGMAHLARKEAGIVELGFWTAPAFRRLGLTTEAARRLCQWGFDTLDIHRIDWWAVVGNDGSRAVAEAIGFEVEGLLRRRAVLNGEPQDWWVGGLLTRPARADCSRLSIDSSEQLISGYE</sequence>
<gene>
    <name evidence="2" type="ORF">KFZ73_25485</name>
</gene>
<dbReference type="RefSeq" id="WP_212555552.1">
    <property type="nucleotide sequence ID" value="NZ_JAGXOE010000269.1"/>
</dbReference>
<comment type="caution">
    <text evidence="2">The sequence shown here is derived from an EMBL/GenBank/DDBJ whole genome shotgun (WGS) entry which is preliminary data.</text>
</comment>
<dbReference type="Pfam" id="PF13302">
    <property type="entry name" value="Acetyltransf_3"/>
    <property type="match status" value="1"/>
</dbReference>
<dbReference type="InterPro" id="IPR016181">
    <property type="entry name" value="Acyl_CoA_acyltransferase"/>
</dbReference>
<name>A0ABS5NJT9_TSUPA</name>
<dbReference type="SUPFAM" id="SSF55729">
    <property type="entry name" value="Acyl-CoA N-acyltransferases (Nat)"/>
    <property type="match status" value="1"/>
</dbReference>
<reference evidence="2 3" key="1">
    <citation type="submission" date="2021-04" db="EMBL/GenBank/DDBJ databases">
        <title>Whole genome sequence analysis of a thiophenic sulfur metabolizing bacteria.</title>
        <authorList>
            <person name="Akhtar N."/>
            <person name="Akram J."/>
            <person name="Aslam A."/>
        </authorList>
    </citation>
    <scope>NUCLEOTIDE SEQUENCE [LARGE SCALE GENOMIC DNA]</scope>
    <source>
        <strain evidence="2 3">3OW</strain>
    </source>
</reference>
<evidence type="ECO:0000259" key="1">
    <source>
        <dbReference type="PROSITE" id="PS51186"/>
    </source>
</evidence>
<dbReference type="PANTHER" id="PTHR43441:SF10">
    <property type="entry name" value="ACETYLTRANSFERASE"/>
    <property type="match status" value="1"/>
</dbReference>
<feature type="domain" description="N-acetyltransferase" evidence="1">
    <location>
        <begin position="11"/>
        <end position="163"/>
    </location>
</feature>
<dbReference type="Proteomes" id="UP000676853">
    <property type="component" value="Unassembled WGS sequence"/>
</dbReference>
<dbReference type="InterPro" id="IPR000182">
    <property type="entry name" value="GNAT_dom"/>
</dbReference>
<organism evidence="2 3">
    <name type="scientific">Tsukamurella paurometabola</name>
    <name type="common">Corynebacterium paurometabolum</name>
    <dbReference type="NCBI Taxonomy" id="2061"/>
    <lineage>
        <taxon>Bacteria</taxon>
        <taxon>Bacillati</taxon>
        <taxon>Actinomycetota</taxon>
        <taxon>Actinomycetes</taxon>
        <taxon>Mycobacteriales</taxon>
        <taxon>Tsukamurellaceae</taxon>
        <taxon>Tsukamurella</taxon>
    </lineage>
</organism>
<keyword evidence="3" id="KW-1185">Reference proteome</keyword>
<accession>A0ABS5NJT9</accession>
<evidence type="ECO:0000313" key="2">
    <source>
        <dbReference type="EMBL" id="MBS4104569.1"/>
    </source>
</evidence>
<dbReference type="InterPro" id="IPR051908">
    <property type="entry name" value="Ribosomal_N-acetyltransferase"/>
</dbReference>
<dbReference type="PROSITE" id="PS51186">
    <property type="entry name" value="GNAT"/>
    <property type="match status" value="1"/>
</dbReference>
<protein>
    <submittedName>
        <fullName evidence="2">GNAT family N-acetyltransferase</fullName>
    </submittedName>
</protein>
<dbReference type="EMBL" id="JAGXOE010000269">
    <property type="protein sequence ID" value="MBS4104569.1"/>
    <property type="molecule type" value="Genomic_DNA"/>
</dbReference>
<dbReference type="PANTHER" id="PTHR43441">
    <property type="entry name" value="RIBOSOMAL-PROTEIN-SERINE ACETYLTRANSFERASE"/>
    <property type="match status" value="1"/>
</dbReference>
<evidence type="ECO:0000313" key="3">
    <source>
        <dbReference type="Proteomes" id="UP000676853"/>
    </source>
</evidence>